<feature type="binding site" evidence="18">
    <location>
        <position position="149"/>
    </location>
    <ligand>
        <name>NAD(+)</name>
        <dbReference type="ChEBI" id="CHEBI:57540"/>
    </ligand>
</feature>
<dbReference type="GO" id="GO:0000166">
    <property type="term" value="F:nucleotide binding"/>
    <property type="evidence" value="ECO:0007669"/>
    <property type="project" value="UniProtKB-KW"/>
</dbReference>
<keyword evidence="9 18" id="KW-0963">Cytoplasm</keyword>
<evidence type="ECO:0000256" key="5">
    <source>
        <dbReference type="ARBA" id="ARBA00004661"/>
    </source>
</evidence>
<keyword evidence="16 18" id="KW-0456">Lyase</keyword>
<keyword evidence="12 18" id="KW-0547">Nucleotide-binding</keyword>
<comment type="catalytic activity">
    <reaction evidence="1 18">
        <text>7-phospho-2-dehydro-3-deoxy-D-arabino-heptonate = 3-dehydroquinate + phosphate</text>
        <dbReference type="Rhea" id="RHEA:21968"/>
        <dbReference type="ChEBI" id="CHEBI:32364"/>
        <dbReference type="ChEBI" id="CHEBI:43474"/>
        <dbReference type="ChEBI" id="CHEBI:58394"/>
        <dbReference type="EC" id="4.2.3.4"/>
    </reaction>
</comment>
<dbReference type="Pfam" id="PF01761">
    <property type="entry name" value="DHQ_synthase"/>
    <property type="match status" value="1"/>
</dbReference>
<dbReference type="Gene3D" id="1.20.1090.10">
    <property type="entry name" value="Dehydroquinate synthase-like - alpha domain"/>
    <property type="match status" value="1"/>
</dbReference>
<keyword evidence="15 18" id="KW-0057">Aromatic amino acid biosynthesis</keyword>
<keyword evidence="14 18" id="KW-0520">NAD</keyword>
<dbReference type="SUPFAM" id="SSF56796">
    <property type="entry name" value="Dehydroquinate synthase-like"/>
    <property type="match status" value="1"/>
</dbReference>
<evidence type="ECO:0000256" key="13">
    <source>
        <dbReference type="ARBA" id="ARBA00022833"/>
    </source>
</evidence>
<keyword evidence="10 18" id="KW-0028">Amino-acid biosynthesis</keyword>
<dbReference type="Gene3D" id="3.40.50.1970">
    <property type="match status" value="1"/>
</dbReference>
<keyword evidence="13 18" id="KW-0862">Zinc</keyword>
<feature type="binding site" evidence="18">
    <location>
        <begin position="127"/>
        <end position="128"/>
    </location>
    <ligand>
        <name>NAD(+)</name>
        <dbReference type="ChEBI" id="CHEBI:57540"/>
    </ligand>
</feature>
<evidence type="ECO:0000256" key="18">
    <source>
        <dbReference type="HAMAP-Rule" id="MF_00110"/>
    </source>
</evidence>
<evidence type="ECO:0000256" key="11">
    <source>
        <dbReference type="ARBA" id="ARBA00022723"/>
    </source>
</evidence>
<feature type="binding site" evidence="18">
    <location>
        <begin position="69"/>
        <end position="74"/>
    </location>
    <ligand>
        <name>NAD(+)</name>
        <dbReference type="ChEBI" id="CHEBI:57540"/>
    </ligand>
</feature>
<feature type="binding site" evidence="18">
    <location>
        <begin position="103"/>
        <end position="107"/>
    </location>
    <ligand>
        <name>NAD(+)</name>
        <dbReference type="ChEBI" id="CHEBI:57540"/>
    </ligand>
</feature>
<feature type="domain" description="3-dehydroquinate synthase C-terminal" evidence="20">
    <location>
        <begin position="179"/>
        <end position="323"/>
    </location>
</feature>
<evidence type="ECO:0000256" key="12">
    <source>
        <dbReference type="ARBA" id="ARBA00022741"/>
    </source>
</evidence>
<comment type="cofactor">
    <cofactor evidence="18">
        <name>Co(2+)</name>
        <dbReference type="ChEBI" id="CHEBI:48828"/>
    </cofactor>
    <cofactor evidence="18">
        <name>Zn(2+)</name>
        <dbReference type="ChEBI" id="CHEBI:29105"/>
    </cofactor>
    <text evidence="18">Binds 1 divalent metal cation per subunit. Can use either Co(2+) or Zn(2+).</text>
</comment>
<dbReference type="InterPro" id="IPR050071">
    <property type="entry name" value="Dehydroquinate_synthase"/>
</dbReference>
<comment type="subcellular location">
    <subcellularLocation>
        <location evidence="4 18">Cytoplasm</location>
    </subcellularLocation>
</comment>
<dbReference type="InterPro" id="IPR030960">
    <property type="entry name" value="DHQS/DOIS_N"/>
</dbReference>
<evidence type="ECO:0000256" key="15">
    <source>
        <dbReference type="ARBA" id="ARBA00023141"/>
    </source>
</evidence>
<evidence type="ECO:0000256" key="8">
    <source>
        <dbReference type="ARBA" id="ARBA00017684"/>
    </source>
</evidence>
<evidence type="ECO:0000256" key="6">
    <source>
        <dbReference type="ARBA" id="ARBA00005412"/>
    </source>
</evidence>
<evidence type="ECO:0000256" key="3">
    <source>
        <dbReference type="ARBA" id="ARBA00003485"/>
    </source>
</evidence>
<dbReference type="GO" id="GO:0009423">
    <property type="term" value="P:chorismate biosynthetic process"/>
    <property type="evidence" value="ECO:0007669"/>
    <property type="project" value="UniProtKB-UniRule"/>
</dbReference>
<dbReference type="FunFam" id="3.40.50.1970:FF:000001">
    <property type="entry name" value="3-dehydroquinate synthase"/>
    <property type="match status" value="1"/>
</dbReference>
<comment type="cofactor">
    <cofactor evidence="2 18">
        <name>NAD(+)</name>
        <dbReference type="ChEBI" id="CHEBI:57540"/>
    </cofactor>
</comment>
<dbReference type="AlphaFoldDB" id="A0A2N8T8H1"/>
<keyword evidence="17 18" id="KW-0170">Cobalt</keyword>
<evidence type="ECO:0000256" key="4">
    <source>
        <dbReference type="ARBA" id="ARBA00004496"/>
    </source>
</evidence>
<evidence type="ECO:0000256" key="1">
    <source>
        <dbReference type="ARBA" id="ARBA00001393"/>
    </source>
</evidence>
<dbReference type="Proteomes" id="UP000236023">
    <property type="component" value="Unassembled WGS sequence"/>
</dbReference>
<dbReference type="GO" id="GO:0003856">
    <property type="term" value="F:3-dehydroquinate synthase activity"/>
    <property type="evidence" value="ECO:0007669"/>
    <property type="project" value="UniProtKB-UniRule"/>
</dbReference>
<proteinExistence type="inferred from homology"/>
<dbReference type="GO" id="GO:0005737">
    <property type="term" value="C:cytoplasm"/>
    <property type="evidence" value="ECO:0007669"/>
    <property type="project" value="UniProtKB-SubCell"/>
</dbReference>
<evidence type="ECO:0000256" key="14">
    <source>
        <dbReference type="ARBA" id="ARBA00023027"/>
    </source>
</evidence>
<feature type="binding site" evidence="18">
    <location>
        <position position="182"/>
    </location>
    <ligand>
        <name>Zn(2+)</name>
        <dbReference type="ChEBI" id="CHEBI:29105"/>
    </ligand>
</feature>
<dbReference type="GO" id="GO:0008652">
    <property type="term" value="P:amino acid biosynthetic process"/>
    <property type="evidence" value="ECO:0007669"/>
    <property type="project" value="UniProtKB-KW"/>
</dbReference>
<dbReference type="GO" id="GO:0046872">
    <property type="term" value="F:metal ion binding"/>
    <property type="evidence" value="ECO:0007669"/>
    <property type="project" value="UniProtKB-KW"/>
</dbReference>
<dbReference type="InterPro" id="IPR016037">
    <property type="entry name" value="DHQ_synth_AroB"/>
</dbReference>
<evidence type="ECO:0000256" key="16">
    <source>
        <dbReference type="ARBA" id="ARBA00023239"/>
    </source>
</evidence>
<gene>
    <name evidence="18" type="primary">aroB</name>
    <name evidence="21" type="ORF">CXK94_00295</name>
</gene>
<evidence type="ECO:0000313" key="22">
    <source>
        <dbReference type="Proteomes" id="UP000236023"/>
    </source>
</evidence>
<evidence type="ECO:0000259" key="19">
    <source>
        <dbReference type="Pfam" id="PF01761"/>
    </source>
</evidence>
<accession>A0A2N8T8H1</accession>
<dbReference type="InterPro" id="IPR030963">
    <property type="entry name" value="DHQ_synth_fam"/>
</dbReference>
<dbReference type="GO" id="GO:0009073">
    <property type="term" value="P:aromatic amino acid family biosynthetic process"/>
    <property type="evidence" value="ECO:0007669"/>
    <property type="project" value="UniProtKB-KW"/>
</dbReference>
<name>A0A2N8T8H1_STUST</name>
<comment type="pathway">
    <text evidence="5 18">Metabolic intermediate biosynthesis; chorismate biosynthesis; chorismate from D-erythrose 4-phosphate and phosphoenolpyruvate: step 2/7.</text>
</comment>
<dbReference type="EMBL" id="POUT01000001">
    <property type="protein sequence ID" value="PNG11054.1"/>
    <property type="molecule type" value="Genomic_DNA"/>
</dbReference>
<feature type="binding site" evidence="18">
    <location>
        <position position="140"/>
    </location>
    <ligand>
        <name>NAD(+)</name>
        <dbReference type="ChEBI" id="CHEBI:57540"/>
    </ligand>
</feature>
<feature type="binding site" evidence="18">
    <location>
        <position position="262"/>
    </location>
    <ligand>
        <name>Zn(2+)</name>
        <dbReference type="ChEBI" id="CHEBI:29105"/>
    </ligand>
</feature>
<dbReference type="NCBIfam" id="TIGR01357">
    <property type="entry name" value="aroB"/>
    <property type="match status" value="1"/>
</dbReference>
<evidence type="ECO:0000256" key="10">
    <source>
        <dbReference type="ARBA" id="ARBA00022605"/>
    </source>
</evidence>
<dbReference type="HAMAP" id="MF_00110">
    <property type="entry name" value="DHQ_synthase"/>
    <property type="match status" value="1"/>
</dbReference>
<dbReference type="PIRSF" id="PIRSF001455">
    <property type="entry name" value="DHQ_synth"/>
    <property type="match status" value="1"/>
</dbReference>
<evidence type="ECO:0000313" key="21">
    <source>
        <dbReference type="EMBL" id="PNG11054.1"/>
    </source>
</evidence>
<protein>
    <recommendedName>
        <fullName evidence="8 18">3-dehydroquinate synthase</fullName>
        <shortName evidence="18">DHQS</shortName>
        <ecNumber evidence="7 18">4.2.3.4</ecNumber>
    </recommendedName>
</protein>
<dbReference type="PANTHER" id="PTHR43622:SF7">
    <property type="entry name" value="3-DEHYDROQUINATE SYNTHASE, CHLOROPLASTIC"/>
    <property type="match status" value="1"/>
</dbReference>
<dbReference type="CDD" id="cd08195">
    <property type="entry name" value="DHQS"/>
    <property type="match status" value="1"/>
</dbReference>
<evidence type="ECO:0000256" key="9">
    <source>
        <dbReference type="ARBA" id="ARBA00022490"/>
    </source>
</evidence>
<feature type="domain" description="3-dehydroquinate synthase N-terminal" evidence="19">
    <location>
        <begin position="65"/>
        <end position="177"/>
    </location>
</feature>
<dbReference type="Pfam" id="PF24621">
    <property type="entry name" value="DHQS_C"/>
    <property type="match status" value="1"/>
</dbReference>
<sequence length="367" mass="39972">MQTLQVDLDERSYPIHIGERLIDRSELFAAQIRGRQVAIVTNETVAPLYLDRLTRALSGYAVTPVILPDGEAHKNWQTLQLIFDALLGARHDRRTTIIALGGGVIGDMAGYAAASYQRGVDFIQVPTTLLSQVDSSVGGKTGINHPLGKNMIGAFYQPRAVVIDTTTLATLPSRELSAGLAEVIKYGLICDEPFLGWLETNIDRLRALDSDALTEAIHRSCAAKAAVVNADEREGGVRAILNLGHTFGHAIETHMGYGVWLHGEAVAAGTVMALQMSCQLGWIRPDDRDRAIRLLRRAGLPVVPPVEMRPQDFLEHMAVDKKVMDGQLRLVLLKQMGEAVVTGDFPRDVLEATLSVDYGALTEHLGA</sequence>
<dbReference type="PANTHER" id="PTHR43622">
    <property type="entry name" value="3-DEHYDROQUINATE SYNTHASE"/>
    <property type="match status" value="1"/>
</dbReference>
<dbReference type="EC" id="4.2.3.4" evidence="7 18"/>
<comment type="caution">
    <text evidence="21">The sequence shown here is derived from an EMBL/GenBank/DDBJ whole genome shotgun (WGS) entry which is preliminary data.</text>
</comment>
<evidence type="ECO:0000256" key="2">
    <source>
        <dbReference type="ARBA" id="ARBA00001911"/>
    </source>
</evidence>
<evidence type="ECO:0000256" key="7">
    <source>
        <dbReference type="ARBA" id="ARBA00013031"/>
    </source>
</evidence>
<reference evidence="21 22" key="1">
    <citation type="submission" date="2018-01" db="EMBL/GenBank/DDBJ databases">
        <title>Denitrification phenotypes of diverse strains of Pseudomonas stutzeri.</title>
        <authorList>
            <person name="Milligan D.A."/>
            <person name="Bergaust L."/>
            <person name="Bakken L.R."/>
            <person name="Frostegard A."/>
        </authorList>
    </citation>
    <scope>NUCLEOTIDE SEQUENCE [LARGE SCALE GENOMIC DNA]</scope>
    <source>
        <strain evidence="21 22">24a75</strain>
    </source>
</reference>
<comment type="similarity">
    <text evidence="6 18">Belongs to the sugar phosphate cyclases superfamily. Dehydroquinate synthase family.</text>
</comment>
<keyword evidence="11 18" id="KW-0479">Metal-binding</keyword>
<feature type="binding site" evidence="18">
    <location>
        <begin position="167"/>
        <end position="170"/>
    </location>
    <ligand>
        <name>NAD(+)</name>
        <dbReference type="ChEBI" id="CHEBI:57540"/>
    </ligand>
</feature>
<dbReference type="FunFam" id="1.20.1090.10:FF:000002">
    <property type="entry name" value="3-dehydroquinate synthase"/>
    <property type="match status" value="1"/>
</dbReference>
<dbReference type="RefSeq" id="WP_102892846.1">
    <property type="nucleotide sequence ID" value="NZ_JAMOHU010000009.1"/>
</dbReference>
<comment type="function">
    <text evidence="3 18">Catalyzes the conversion of 3-deoxy-D-arabino-heptulosonate 7-phosphate (DAHP) to dehydroquinate (DHQ).</text>
</comment>
<evidence type="ECO:0000256" key="17">
    <source>
        <dbReference type="ARBA" id="ARBA00023285"/>
    </source>
</evidence>
<feature type="binding site" evidence="18">
    <location>
        <position position="245"/>
    </location>
    <ligand>
        <name>Zn(2+)</name>
        <dbReference type="ChEBI" id="CHEBI:29105"/>
    </ligand>
</feature>
<dbReference type="InterPro" id="IPR056179">
    <property type="entry name" value="DHQS_C"/>
</dbReference>
<evidence type="ECO:0000259" key="20">
    <source>
        <dbReference type="Pfam" id="PF24621"/>
    </source>
</evidence>
<organism evidence="21 22">
    <name type="scientific">Stutzerimonas stutzeri</name>
    <name type="common">Pseudomonas stutzeri</name>
    <dbReference type="NCBI Taxonomy" id="316"/>
    <lineage>
        <taxon>Bacteria</taxon>
        <taxon>Pseudomonadati</taxon>
        <taxon>Pseudomonadota</taxon>
        <taxon>Gammaproteobacteria</taxon>
        <taxon>Pseudomonadales</taxon>
        <taxon>Pseudomonadaceae</taxon>
        <taxon>Stutzerimonas</taxon>
    </lineage>
</organism>
<dbReference type="UniPathway" id="UPA00053">
    <property type="reaction ID" value="UER00085"/>
</dbReference>